<evidence type="ECO:0000313" key="7">
    <source>
        <dbReference type="EMBL" id="OGN23292.1"/>
    </source>
</evidence>
<evidence type="ECO:0000256" key="4">
    <source>
        <dbReference type="ARBA" id="ARBA00022917"/>
    </source>
</evidence>
<dbReference type="SUPFAM" id="SSF50486">
    <property type="entry name" value="FMT C-terminal domain-like"/>
    <property type="match status" value="1"/>
</dbReference>
<dbReference type="CDD" id="cd08704">
    <property type="entry name" value="Met_tRNA_FMT_C"/>
    <property type="match status" value="1"/>
</dbReference>
<gene>
    <name evidence="7" type="ORF">A3A13_04180</name>
</gene>
<dbReference type="PROSITE" id="PS00373">
    <property type="entry name" value="GART"/>
    <property type="match status" value="1"/>
</dbReference>
<dbReference type="Pfam" id="PF02911">
    <property type="entry name" value="Formyl_trans_C"/>
    <property type="match status" value="1"/>
</dbReference>
<proteinExistence type="inferred from homology"/>
<keyword evidence="4" id="KW-0648">Protein biosynthesis</keyword>
<dbReference type="InterPro" id="IPR044135">
    <property type="entry name" value="Met-tRNA-FMT_C"/>
</dbReference>
<dbReference type="EMBL" id="MGKJ01000020">
    <property type="protein sequence ID" value="OGN23292.1"/>
    <property type="molecule type" value="Genomic_DNA"/>
</dbReference>
<dbReference type="Gene3D" id="3.40.50.12230">
    <property type="match status" value="1"/>
</dbReference>
<reference evidence="7 8" key="1">
    <citation type="journal article" date="2016" name="Nat. Commun.">
        <title>Thousands of microbial genomes shed light on interconnected biogeochemical processes in an aquifer system.</title>
        <authorList>
            <person name="Anantharaman K."/>
            <person name="Brown C.T."/>
            <person name="Hug L.A."/>
            <person name="Sharon I."/>
            <person name="Castelle C.J."/>
            <person name="Probst A.J."/>
            <person name="Thomas B.C."/>
            <person name="Singh A."/>
            <person name="Wilkins M.J."/>
            <person name="Karaoz U."/>
            <person name="Brodie E.L."/>
            <person name="Williams K.H."/>
            <person name="Hubbard S.S."/>
            <person name="Banfield J.F."/>
        </authorList>
    </citation>
    <scope>NUCLEOTIDE SEQUENCE [LARGE SCALE GENOMIC DNA]</scope>
</reference>
<comment type="caution">
    <text evidence="7">The sequence shown here is derived from an EMBL/GenBank/DDBJ whole genome shotgun (WGS) entry which is preliminary data.</text>
</comment>
<comment type="similarity">
    <text evidence="1">Belongs to the Fmt family.</text>
</comment>
<dbReference type="GO" id="GO:0005829">
    <property type="term" value="C:cytosol"/>
    <property type="evidence" value="ECO:0007669"/>
    <property type="project" value="TreeGrafter"/>
</dbReference>
<dbReference type="PANTHER" id="PTHR11138:SF5">
    <property type="entry name" value="METHIONYL-TRNA FORMYLTRANSFERASE, MITOCHONDRIAL"/>
    <property type="match status" value="1"/>
</dbReference>
<evidence type="ECO:0000256" key="2">
    <source>
        <dbReference type="ARBA" id="ARBA00012261"/>
    </source>
</evidence>
<name>A0A1F8GD51_9BACT</name>
<dbReference type="PANTHER" id="PTHR11138">
    <property type="entry name" value="METHIONYL-TRNA FORMYLTRANSFERASE"/>
    <property type="match status" value="1"/>
</dbReference>
<dbReference type="SUPFAM" id="SSF53328">
    <property type="entry name" value="Formyltransferase"/>
    <property type="match status" value="1"/>
</dbReference>
<dbReference type="GO" id="GO:0004479">
    <property type="term" value="F:methionyl-tRNA formyltransferase activity"/>
    <property type="evidence" value="ECO:0007669"/>
    <property type="project" value="UniProtKB-EC"/>
</dbReference>
<dbReference type="CDD" id="cd08646">
    <property type="entry name" value="FMT_core_Met-tRNA-FMT_N"/>
    <property type="match status" value="1"/>
</dbReference>
<sequence>MKNNLKVVFFGTPVFAAPVLNELVDNGYNVVGIFAGSGPMELKANEYGIRLFKPVSLKKEEDVFEQFKILDPDICIVAAYGKIIPSRYLNVPKHGFVNVHPSILPKYRGPSPVQTAILNGDPALQQADAYGKTNHSLSDETGTETGVTIMLMDDQIDHGPILAQKIYNLQPTICNLHASQELFKLGAKLLVETLPEYISGKIKPEPQDHSRATFTKIFSRIDGQINWIEPAEKIYNKIRALNPEPGTWTTWKGKVINITTCLNSLSKNQGSSILISPPCDEKKMDEVVYPRVAAETPGTVKKIGGNIAVATGKYYLALDLIQLEGKKKTDAKSFINGHPDFVGSILE</sequence>
<accession>A0A1F8GD51</accession>
<dbReference type="EC" id="2.1.2.9" evidence="2"/>
<feature type="domain" description="Formyl transferase C-terminal" evidence="6">
    <location>
        <begin position="222"/>
        <end position="338"/>
    </location>
</feature>
<evidence type="ECO:0000256" key="1">
    <source>
        <dbReference type="ARBA" id="ARBA00010699"/>
    </source>
</evidence>
<dbReference type="InterPro" id="IPR011034">
    <property type="entry name" value="Formyl_transferase-like_C_sf"/>
</dbReference>
<dbReference type="InterPro" id="IPR001555">
    <property type="entry name" value="GART_AS"/>
</dbReference>
<evidence type="ECO:0000313" key="8">
    <source>
        <dbReference type="Proteomes" id="UP000178911"/>
    </source>
</evidence>
<organism evidence="7 8">
    <name type="scientific">Candidatus Yanofskybacteria bacterium RIFCSPLOWO2_01_FULL_43_22</name>
    <dbReference type="NCBI Taxonomy" id="1802695"/>
    <lineage>
        <taxon>Bacteria</taxon>
        <taxon>Candidatus Yanofskyibacteriota</taxon>
    </lineage>
</organism>
<evidence type="ECO:0000259" key="6">
    <source>
        <dbReference type="Pfam" id="PF02911"/>
    </source>
</evidence>
<dbReference type="InterPro" id="IPR036477">
    <property type="entry name" value="Formyl_transf_N_sf"/>
</dbReference>
<dbReference type="Proteomes" id="UP000178911">
    <property type="component" value="Unassembled WGS sequence"/>
</dbReference>
<protein>
    <recommendedName>
        <fullName evidence="2">methionyl-tRNA formyltransferase</fullName>
        <ecNumber evidence="2">2.1.2.9</ecNumber>
    </recommendedName>
</protein>
<dbReference type="InterPro" id="IPR041711">
    <property type="entry name" value="Met-tRNA-FMT_N"/>
</dbReference>
<dbReference type="InterPro" id="IPR005793">
    <property type="entry name" value="Formyl_trans_C"/>
</dbReference>
<evidence type="ECO:0000259" key="5">
    <source>
        <dbReference type="Pfam" id="PF00551"/>
    </source>
</evidence>
<dbReference type="Pfam" id="PF00551">
    <property type="entry name" value="Formyl_trans_N"/>
    <property type="match status" value="1"/>
</dbReference>
<evidence type="ECO:0000256" key="3">
    <source>
        <dbReference type="ARBA" id="ARBA00022679"/>
    </source>
</evidence>
<feature type="domain" description="Formyl transferase N-terminal" evidence="5">
    <location>
        <begin position="6"/>
        <end position="193"/>
    </location>
</feature>
<dbReference type="AlphaFoldDB" id="A0A1F8GD51"/>
<keyword evidence="3" id="KW-0808">Transferase</keyword>
<dbReference type="InterPro" id="IPR002376">
    <property type="entry name" value="Formyl_transf_N"/>
</dbReference>
<dbReference type="STRING" id="1802695.A3A13_04180"/>